<reference evidence="7 8" key="2">
    <citation type="submission" date="2018-05" db="EMBL/GenBank/DDBJ databases">
        <authorList>
            <person name="Lanie J.A."/>
            <person name="Ng W.-L."/>
            <person name="Kazmierczak K.M."/>
            <person name="Andrzejewski T.M."/>
            <person name="Davidsen T.M."/>
            <person name="Wayne K.J."/>
            <person name="Tettelin H."/>
            <person name="Glass J.I."/>
            <person name="Rusch D."/>
            <person name="Podicherti R."/>
            <person name="Tsui H.-C.T."/>
            <person name="Winkler M.E."/>
        </authorList>
    </citation>
    <scope>NUCLEOTIDE SEQUENCE [LARGE SCALE GENOMIC DNA]</scope>
    <source>
        <strain evidence="7 8">C305</strain>
    </source>
</reference>
<evidence type="ECO:0000256" key="4">
    <source>
        <dbReference type="ARBA" id="ARBA00022759"/>
    </source>
</evidence>
<dbReference type="GO" id="GO:0045892">
    <property type="term" value="P:negative regulation of DNA-templated transcription"/>
    <property type="evidence" value="ECO:0007669"/>
    <property type="project" value="TreeGrafter"/>
</dbReference>
<dbReference type="PANTHER" id="PTHR38039:SF1">
    <property type="entry name" value="TOXIN YOEB"/>
    <property type="match status" value="1"/>
</dbReference>
<sequence>MERLIEYTFKANDDIHFFKKSGQSNILKKIRNLIEDIKKTPFKGIGKPEPLKHELSGCWSRRINREHRLVYEVHEEENKIIILSLEGHYL</sequence>
<gene>
    <name evidence="7" type="ORF">DIT68_05510</name>
</gene>
<reference evidence="7 8" key="1">
    <citation type="submission" date="2018-05" db="EMBL/GenBank/DDBJ databases">
        <title>Brumimicrobium oceani sp. nov., isolated from coastal sediment.</title>
        <authorList>
            <person name="Kou Y."/>
        </authorList>
    </citation>
    <scope>NUCLEOTIDE SEQUENCE [LARGE SCALE GENOMIC DNA]</scope>
    <source>
        <strain evidence="7 8">C305</strain>
    </source>
</reference>
<dbReference type="GO" id="GO:0006401">
    <property type="term" value="P:RNA catabolic process"/>
    <property type="evidence" value="ECO:0007669"/>
    <property type="project" value="InterPro"/>
</dbReference>
<evidence type="ECO:0000256" key="2">
    <source>
        <dbReference type="ARBA" id="ARBA00022649"/>
    </source>
</evidence>
<dbReference type="GO" id="GO:0016787">
    <property type="term" value="F:hydrolase activity"/>
    <property type="evidence" value="ECO:0007669"/>
    <property type="project" value="UniProtKB-KW"/>
</dbReference>
<dbReference type="Gene3D" id="3.30.2310.20">
    <property type="entry name" value="RelE-like"/>
    <property type="match status" value="1"/>
</dbReference>
<dbReference type="InterPro" id="IPR009614">
    <property type="entry name" value="YoeB_toxin"/>
</dbReference>
<dbReference type="GO" id="GO:0004519">
    <property type="term" value="F:endonuclease activity"/>
    <property type="evidence" value="ECO:0007669"/>
    <property type="project" value="UniProtKB-KW"/>
</dbReference>
<keyword evidence="2" id="KW-1277">Toxin-antitoxin system</keyword>
<keyword evidence="3" id="KW-0540">Nuclease</keyword>
<dbReference type="NCBIfam" id="TIGR02116">
    <property type="entry name" value="toxin_Txe_YoeB"/>
    <property type="match status" value="1"/>
</dbReference>
<dbReference type="PANTHER" id="PTHR38039">
    <property type="entry name" value="TOXIN YOEB"/>
    <property type="match status" value="1"/>
</dbReference>
<dbReference type="OrthoDB" id="9801102at2"/>
<dbReference type="Proteomes" id="UP000245370">
    <property type="component" value="Unassembled WGS sequence"/>
</dbReference>
<evidence type="ECO:0000313" key="7">
    <source>
        <dbReference type="EMBL" id="PWH86013.1"/>
    </source>
</evidence>
<evidence type="ECO:0000256" key="1">
    <source>
        <dbReference type="ARBA" id="ARBA00008172"/>
    </source>
</evidence>
<evidence type="ECO:0000256" key="5">
    <source>
        <dbReference type="ARBA" id="ARBA00022801"/>
    </source>
</evidence>
<accession>A0A2U2XE11</accession>
<protein>
    <recommendedName>
        <fullName evidence="6">Putative mRNA interferase YoeB</fullName>
    </recommendedName>
</protein>
<dbReference type="EMBL" id="QFRJ01000003">
    <property type="protein sequence ID" value="PWH86013.1"/>
    <property type="molecule type" value="Genomic_DNA"/>
</dbReference>
<dbReference type="SUPFAM" id="SSF143011">
    <property type="entry name" value="RelE-like"/>
    <property type="match status" value="1"/>
</dbReference>
<comment type="similarity">
    <text evidence="1">Belongs to the YoeB family.</text>
</comment>
<comment type="caution">
    <text evidence="7">The sequence shown here is derived from an EMBL/GenBank/DDBJ whole genome shotgun (WGS) entry which is preliminary data.</text>
</comment>
<proteinExistence type="inferred from homology"/>
<keyword evidence="4" id="KW-0255">Endonuclease</keyword>
<evidence type="ECO:0000256" key="3">
    <source>
        <dbReference type="ARBA" id="ARBA00022722"/>
    </source>
</evidence>
<dbReference type="RefSeq" id="WP_109358821.1">
    <property type="nucleotide sequence ID" value="NZ_QFRJ01000003.1"/>
</dbReference>
<organism evidence="7 8">
    <name type="scientific">Brumimicrobium oceani</name>
    <dbReference type="NCBI Taxonomy" id="2100725"/>
    <lineage>
        <taxon>Bacteria</taxon>
        <taxon>Pseudomonadati</taxon>
        <taxon>Bacteroidota</taxon>
        <taxon>Flavobacteriia</taxon>
        <taxon>Flavobacteriales</taxon>
        <taxon>Crocinitomicaceae</taxon>
        <taxon>Brumimicrobium</taxon>
    </lineage>
</organism>
<dbReference type="Pfam" id="PF06769">
    <property type="entry name" value="YoeB_toxin"/>
    <property type="match status" value="1"/>
</dbReference>
<keyword evidence="8" id="KW-1185">Reference proteome</keyword>
<dbReference type="AlphaFoldDB" id="A0A2U2XE11"/>
<evidence type="ECO:0000313" key="8">
    <source>
        <dbReference type="Proteomes" id="UP000245370"/>
    </source>
</evidence>
<keyword evidence="5" id="KW-0378">Hydrolase</keyword>
<dbReference type="InterPro" id="IPR035093">
    <property type="entry name" value="RelE/ParE_toxin_dom_sf"/>
</dbReference>
<evidence type="ECO:0000256" key="6">
    <source>
        <dbReference type="ARBA" id="ARBA00030388"/>
    </source>
</evidence>
<name>A0A2U2XE11_9FLAO</name>